<evidence type="ECO:0000256" key="4">
    <source>
        <dbReference type="PROSITE-ProRule" id="PRU00175"/>
    </source>
</evidence>
<feature type="region of interest" description="Disordered" evidence="5">
    <location>
        <begin position="916"/>
        <end position="942"/>
    </location>
</feature>
<feature type="compositionally biased region" description="Low complexity" evidence="5">
    <location>
        <begin position="990"/>
        <end position="1016"/>
    </location>
</feature>
<evidence type="ECO:0000256" key="1">
    <source>
        <dbReference type="ARBA" id="ARBA00022723"/>
    </source>
</evidence>
<feature type="compositionally biased region" description="Polar residues" evidence="5">
    <location>
        <begin position="147"/>
        <end position="158"/>
    </location>
</feature>
<feature type="compositionally biased region" description="Polar residues" evidence="5">
    <location>
        <begin position="436"/>
        <end position="455"/>
    </location>
</feature>
<dbReference type="SMART" id="SM00744">
    <property type="entry name" value="RINGv"/>
    <property type="match status" value="1"/>
</dbReference>
<name>A0A9P3PTE1_LYOSH</name>
<dbReference type="PANTHER" id="PTHR46171:SF3">
    <property type="entry name" value="GH10160P"/>
    <property type="match status" value="1"/>
</dbReference>
<feature type="compositionally biased region" description="Low complexity" evidence="5">
    <location>
        <begin position="57"/>
        <end position="85"/>
    </location>
</feature>
<feature type="region of interest" description="Disordered" evidence="5">
    <location>
        <begin position="1287"/>
        <end position="1330"/>
    </location>
</feature>
<protein>
    <recommendedName>
        <fullName evidence="6">RING-type domain-containing protein</fullName>
    </recommendedName>
</protein>
<dbReference type="EMBL" id="BRPK01000009">
    <property type="protein sequence ID" value="GLB41224.1"/>
    <property type="molecule type" value="Genomic_DNA"/>
</dbReference>
<dbReference type="GO" id="GO:0008270">
    <property type="term" value="F:zinc ion binding"/>
    <property type="evidence" value="ECO:0007669"/>
    <property type="project" value="UniProtKB-KW"/>
</dbReference>
<feature type="region of interest" description="Disordered" evidence="5">
    <location>
        <begin position="115"/>
        <end position="163"/>
    </location>
</feature>
<feature type="compositionally biased region" description="Acidic residues" evidence="5">
    <location>
        <begin position="264"/>
        <end position="274"/>
    </location>
</feature>
<feature type="compositionally biased region" description="Polar residues" evidence="5">
    <location>
        <begin position="1498"/>
        <end position="1514"/>
    </location>
</feature>
<dbReference type="Gene3D" id="3.30.40.10">
    <property type="entry name" value="Zinc/RING finger domain, C3HC4 (zinc finger)"/>
    <property type="match status" value="1"/>
</dbReference>
<dbReference type="InterPro" id="IPR001841">
    <property type="entry name" value="Znf_RING"/>
</dbReference>
<dbReference type="PROSITE" id="PS50089">
    <property type="entry name" value="ZF_RING_2"/>
    <property type="match status" value="1"/>
</dbReference>
<feature type="compositionally biased region" description="Basic and acidic residues" evidence="5">
    <location>
        <begin position="1107"/>
        <end position="1117"/>
    </location>
</feature>
<feature type="compositionally biased region" description="Basic and acidic residues" evidence="5">
    <location>
        <begin position="238"/>
        <end position="247"/>
    </location>
</feature>
<organism evidence="7 8">
    <name type="scientific">Lyophyllum shimeji</name>
    <name type="common">Hon-shimeji</name>
    <name type="synonym">Tricholoma shimeji</name>
    <dbReference type="NCBI Taxonomy" id="47721"/>
    <lineage>
        <taxon>Eukaryota</taxon>
        <taxon>Fungi</taxon>
        <taxon>Dikarya</taxon>
        <taxon>Basidiomycota</taxon>
        <taxon>Agaricomycotina</taxon>
        <taxon>Agaricomycetes</taxon>
        <taxon>Agaricomycetidae</taxon>
        <taxon>Agaricales</taxon>
        <taxon>Tricholomatineae</taxon>
        <taxon>Lyophyllaceae</taxon>
        <taxon>Lyophyllum</taxon>
    </lineage>
</organism>
<feature type="region of interest" description="Disordered" evidence="5">
    <location>
        <begin position="181"/>
        <end position="455"/>
    </location>
</feature>
<dbReference type="Pfam" id="PF13639">
    <property type="entry name" value="zf-RING_2"/>
    <property type="match status" value="1"/>
</dbReference>
<feature type="region of interest" description="Disordered" evidence="5">
    <location>
        <begin position="31"/>
        <end position="97"/>
    </location>
</feature>
<keyword evidence="3" id="KW-0862">Zinc</keyword>
<gene>
    <name evidence="7" type="ORF">LshimejAT787_0904390</name>
</gene>
<feature type="compositionally biased region" description="Basic and acidic residues" evidence="5">
    <location>
        <begin position="375"/>
        <end position="385"/>
    </location>
</feature>
<evidence type="ECO:0000256" key="2">
    <source>
        <dbReference type="ARBA" id="ARBA00022771"/>
    </source>
</evidence>
<dbReference type="GO" id="GO:0016567">
    <property type="term" value="P:protein ubiquitination"/>
    <property type="evidence" value="ECO:0007669"/>
    <property type="project" value="TreeGrafter"/>
</dbReference>
<proteinExistence type="predicted"/>
<feature type="region of interest" description="Disordered" evidence="5">
    <location>
        <begin position="1171"/>
        <end position="1225"/>
    </location>
</feature>
<keyword evidence="1" id="KW-0479">Metal-binding</keyword>
<dbReference type="OrthoDB" id="8062037at2759"/>
<evidence type="ECO:0000259" key="6">
    <source>
        <dbReference type="PROSITE" id="PS50089"/>
    </source>
</evidence>
<feature type="domain" description="RING-type" evidence="6">
    <location>
        <begin position="1449"/>
        <end position="1491"/>
    </location>
</feature>
<dbReference type="PANTHER" id="PTHR46171">
    <property type="entry name" value="GH10160P"/>
    <property type="match status" value="1"/>
</dbReference>
<dbReference type="Proteomes" id="UP001063166">
    <property type="component" value="Unassembled WGS sequence"/>
</dbReference>
<feature type="compositionally biased region" description="Low complexity" evidence="5">
    <location>
        <begin position="386"/>
        <end position="395"/>
    </location>
</feature>
<feature type="compositionally biased region" description="Low complexity" evidence="5">
    <location>
        <begin position="505"/>
        <end position="531"/>
    </location>
</feature>
<feature type="region of interest" description="Disordered" evidence="5">
    <location>
        <begin position="1237"/>
        <end position="1257"/>
    </location>
</feature>
<evidence type="ECO:0000256" key="3">
    <source>
        <dbReference type="ARBA" id="ARBA00022833"/>
    </source>
</evidence>
<feature type="region of interest" description="Disordered" evidence="5">
    <location>
        <begin position="709"/>
        <end position="805"/>
    </location>
</feature>
<feature type="region of interest" description="Disordered" evidence="5">
    <location>
        <begin position="491"/>
        <end position="546"/>
    </location>
</feature>
<feature type="region of interest" description="Disordered" evidence="5">
    <location>
        <begin position="1498"/>
        <end position="1562"/>
    </location>
</feature>
<accession>A0A9P3PTE1</accession>
<keyword evidence="2 4" id="KW-0863">Zinc-finger</keyword>
<feature type="region of interest" description="Disordered" evidence="5">
    <location>
        <begin position="603"/>
        <end position="668"/>
    </location>
</feature>
<feature type="compositionally biased region" description="Low complexity" evidence="5">
    <location>
        <begin position="362"/>
        <end position="371"/>
    </location>
</feature>
<evidence type="ECO:0000313" key="7">
    <source>
        <dbReference type="EMBL" id="GLB41224.1"/>
    </source>
</evidence>
<evidence type="ECO:0000313" key="8">
    <source>
        <dbReference type="Proteomes" id="UP001063166"/>
    </source>
</evidence>
<feature type="region of interest" description="Disordered" evidence="5">
    <location>
        <begin position="952"/>
        <end position="971"/>
    </location>
</feature>
<dbReference type="InterPro" id="IPR013083">
    <property type="entry name" value="Znf_RING/FYVE/PHD"/>
</dbReference>
<feature type="compositionally biased region" description="Polar residues" evidence="5">
    <location>
        <begin position="495"/>
        <end position="504"/>
    </location>
</feature>
<dbReference type="InterPro" id="IPR011016">
    <property type="entry name" value="Znf_RING-CH"/>
</dbReference>
<keyword evidence="8" id="KW-1185">Reference proteome</keyword>
<comment type="caution">
    <text evidence="7">The sequence shown here is derived from an EMBL/GenBank/DDBJ whole genome shotgun (WGS) entry which is preliminary data.</text>
</comment>
<dbReference type="GO" id="GO:0061630">
    <property type="term" value="F:ubiquitin protein ligase activity"/>
    <property type="evidence" value="ECO:0007669"/>
    <property type="project" value="TreeGrafter"/>
</dbReference>
<dbReference type="SUPFAM" id="SSF57850">
    <property type="entry name" value="RING/U-box"/>
    <property type="match status" value="1"/>
</dbReference>
<evidence type="ECO:0000256" key="5">
    <source>
        <dbReference type="SAM" id="MobiDB-lite"/>
    </source>
</evidence>
<feature type="compositionally biased region" description="Low complexity" evidence="5">
    <location>
        <begin position="1045"/>
        <end position="1054"/>
    </location>
</feature>
<reference evidence="7" key="1">
    <citation type="submission" date="2022-07" db="EMBL/GenBank/DDBJ databases">
        <title>The genome of Lyophyllum shimeji provides insight into the initial evolution of ectomycorrhizal fungal genome.</title>
        <authorList>
            <person name="Kobayashi Y."/>
            <person name="Shibata T."/>
            <person name="Hirakawa H."/>
            <person name="Shigenobu S."/>
            <person name="Nishiyama T."/>
            <person name="Yamada A."/>
            <person name="Hasebe M."/>
            <person name="Kawaguchi M."/>
        </authorList>
    </citation>
    <scope>NUCLEOTIDE SEQUENCE</scope>
    <source>
        <strain evidence="7">AT787</strain>
    </source>
</reference>
<sequence length="1562" mass="171341">MSSHCPPQLHLELPPNTTSFKRSFDQFGFDLESPLGGSDGAGTSGSDGNDRNKRARSSSTFSDDSVSIGSSQSSTFASSSSSSSSSEHDLTSGTQLALAATRPATTLGAPLLSLHIPRASLEPPRLPTPEIRDIDMADYPMGETEEQAPTTSTPTGESQADESYRLSLERFNAFDAQISALRRPRSPVQLARSLTPPPVLPPLELLGEEAEISTNTISFLQPPAQPSPPLPDSLYRSEPPRSERADGNGHQPPWPYWPPGADLESGDSEDEVEPDTLSQPAAIRPDSPVPAIGELRSPSPLFDDLDELQPSASPRRASESTNPPTLPPIQDHEETGEDPLETLRMFAWNDSRPDSSTRTSQPPSLSRISIPRDPPSPRDRAEESRSSGSNVASSSPDNNAQSHIHPSPFARDLGGWLEDDSGSSWFGPSGREEPRSSQITRSANTNPSSGNNGTVLDSFAASRLEALHGIGEALQGIGRVLQESEMSLRPFLMEASTTSENGGPSSRRPSFRASSSTSARTSAWRSTSGSANRAENGQDDHDSSAVPRWLRLSAPSLPSPLENHMRPWLAERRSHDESPPPRIEPLATFDEFRDFYARYTPADRTSLTPHEENYNPILTHLPSGAADADPPGRTEAAAPSSRSDRQREASPPRSPVRPLPRVSGSSWSWPENTTIEVREYSTPDVITSTVHHPIREYPESLRHDAATTSHRDLAIGSASGTVDDRSPTLLRRPRYPGHLSNRSMDARSTTAEPSSSSSATTTSYAAPSTLLRLRSRPYVSHSSTHVHSHSHSMSSAHDDDPPSTFAESALDARRRIARLGLIQMQRQARVRTPPLATEPAAPAWIPFPLEAHPSQLPHRPRRASPPPRVTSLSQLIAEDRAARLRSSFERPPAPDRPTSLSSTVSSSLFDVAVGLDGERGRTSRPNNMRTETEPPGRFHRPLARIERRSFDRFGQLGSTTPAGGPQAVDGDLRRPYRSVLFRDFGASRLGQGQPEGSPSSGREFLPIPSLPSPDLDGVFDFTSSSSHSSADRDPEPGPPSRLSGRAASFSLRRSPSPPSPREGLRQQHVSPTGRGPFARPVRRDINPDSFAPGPFRNTIQRYYEATLAREREREDHTGGSQASQPYIQPRRTYVPPVIPPLPFEEDFSMGSLDRQERMSDAQLQALLERYPPTPSTTINSTRSEDTTPSFDRGRSWLFDDDTEHRHRPISRPATRNPEASSRPADLHNFLSRHPRMEASRLDNSENPRQQPSRGDEDGFSHALEVLRHDGLSIPRSQELITRYHRERQRTFTTPASPWGIIDEGSGPSRRASNESTTANEPPAPRQWRRRHIDPFSFETGDEDADEAARLADRARFLRARRFRSREFELSPVFPDGVRGFMRLGVGRRGGRPLGDYVRDEDFDESYESLLSLAAALGEAKPRCTPDSVIAQLETGLYKDWKTADSDHRCPICLDDYQPDDGLLKLADCSHWLHRECLQQWLRSASTCPVCRKPVVASSTSTRAGNDDSSNSNEAGPSRQRGGPRNESAGGSGYAPSDGNSSSDGPRPGIGEWMPPWRYGPGA</sequence>
<feature type="compositionally biased region" description="Polar residues" evidence="5">
    <location>
        <begin position="1175"/>
        <end position="1189"/>
    </location>
</feature>
<feature type="region of interest" description="Disordered" evidence="5">
    <location>
        <begin position="985"/>
        <end position="1145"/>
    </location>
</feature>
<dbReference type="SMART" id="SM00184">
    <property type="entry name" value="RING"/>
    <property type="match status" value="1"/>
</dbReference>
<feature type="compositionally biased region" description="Low complexity" evidence="5">
    <location>
        <begin position="748"/>
        <end position="769"/>
    </location>
</feature>